<dbReference type="PANTHER" id="PTHR38768">
    <property type="entry name" value="UPF0502 PROTEIN YCEH"/>
    <property type="match status" value="1"/>
</dbReference>
<dbReference type="PANTHER" id="PTHR38768:SF1">
    <property type="entry name" value="UPF0502 PROTEIN YCEH"/>
    <property type="match status" value="1"/>
</dbReference>
<accession>A0AAE9Y9W3</accession>
<dbReference type="Pfam" id="PF04337">
    <property type="entry name" value="DUF480"/>
    <property type="match status" value="1"/>
</dbReference>
<dbReference type="InterPro" id="IPR014878">
    <property type="entry name" value="THAP4-like_heme-bd"/>
</dbReference>
<evidence type="ECO:0000259" key="3">
    <source>
        <dbReference type="Pfam" id="PF08768"/>
    </source>
</evidence>
<dbReference type="Pfam" id="PF08768">
    <property type="entry name" value="THAP4_heme-bd"/>
    <property type="match status" value="1"/>
</dbReference>
<reference evidence="4" key="1">
    <citation type="submission" date="2023-01" db="EMBL/GenBank/DDBJ databases">
        <title>The diversity of Class Acidimicrobiia in South China Sea sediment environments and the proposal of Iamia marina sp. nov., a novel species of the genus Iamia.</title>
        <authorList>
            <person name="He Y."/>
            <person name="Tian X."/>
        </authorList>
    </citation>
    <scope>NUCLEOTIDE SEQUENCE</scope>
    <source>
        <strain evidence="4">DSM 19957</strain>
    </source>
</reference>
<dbReference type="InterPro" id="IPR012674">
    <property type="entry name" value="Calycin"/>
</dbReference>
<dbReference type="AlphaFoldDB" id="A0AAE9Y9W3"/>
<evidence type="ECO:0000256" key="1">
    <source>
        <dbReference type="HAMAP-Rule" id="MF_01584"/>
    </source>
</evidence>
<gene>
    <name evidence="4" type="ORF">PO878_07160</name>
</gene>
<dbReference type="InterPro" id="IPR036390">
    <property type="entry name" value="WH_DNA-bd_sf"/>
</dbReference>
<dbReference type="CDD" id="cd07828">
    <property type="entry name" value="lipocalin_heme-bd-THAP4-like"/>
    <property type="match status" value="1"/>
</dbReference>
<keyword evidence="5" id="KW-1185">Reference proteome</keyword>
<dbReference type="KEGG" id="ima:PO878_07160"/>
<feature type="compositionally biased region" description="Low complexity" evidence="2">
    <location>
        <begin position="165"/>
        <end position="184"/>
    </location>
</feature>
<comment type="similarity">
    <text evidence="1">Belongs to the UPF0502 family.</text>
</comment>
<dbReference type="HAMAP" id="MF_01584">
    <property type="entry name" value="UPF0502"/>
    <property type="match status" value="1"/>
</dbReference>
<dbReference type="InterPro" id="IPR007432">
    <property type="entry name" value="DUF480"/>
</dbReference>
<evidence type="ECO:0000313" key="5">
    <source>
        <dbReference type="Proteomes" id="UP001216390"/>
    </source>
</evidence>
<dbReference type="SUPFAM" id="SSF50814">
    <property type="entry name" value="Lipocalins"/>
    <property type="match status" value="1"/>
</dbReference>
<sequence length="357" mass="37451">MDLVLSPAEVRVLGSLLEKERTVPATYPMTLNGLVTACNQSSSRDPVTDLSEHQVEAALDRLKAQHLVRKVLPTTGSRVVKYRQVAQDALTVDDPQRAVLTVLLLRGPQTPQELKVRTERIHPFADAGEVEATLEDMAGWGEPLVRLLPRAPGQRDARWAHLLAGEPADPTGGTTAGADGATTAAGGGPSPEGGTAAPAPDPAVHRELAPLAGRWTGSGQGHYPTIDGFSYHERIELVPVAGKPVLAYRSTTTASDDGRGLHAESGFLRRVGDGAVELVVAGAPGVAETCAGLVEVGATGVEVALVSETVVGTPTAKEVTATERTYRVEGDVLTYDLAMAAVGEPLTHHLHATLRRA</sequence>
<dbReference type="EMBL" id="CP116942">
    <property type="protein sequence ID" value="WCO68506.1"/>
    <property type="molecule type" value="Genomic_DNA"/>
</dbReference>
<dbReference type="SUPFAM" id="SSF46785">
    <property type="entry name" value="Winged helix' DNA-binding domain"/>
    <property type="match status" value="2"/>
</dbReference>
<proteinExistence type="inferred from homology"/>
<dbReference type="Gene3D" id="2.40.128.20">
    <property type="match status" value="1"/>
</dbReference>
<evidence type="ECO:0000256" key="2">
    <source>
        <dbReference type="SAM" id="MobiDB-lite"/>
    </source>
</evidence>
<dbReference type="RefSeq" id="WP_272738022.1">
    <property type="nucleotide sequence ID" value="NZ_CP116942.1"/>
</dbReference>
<protein>
    <submittedName>
        <fullName evidence="4">DUF480 domain-containing protein</fullName>
    </submittedName>
</protein>
<dbReference type="Proteomes" id="UP001216390">
    <property type="component" value="Chromosome"/>
</dbReference>
<dbReference type="Gene3D" id="1.10.10.10">
    <property type="entry name" value="Winged helix-like DNA-binding domain superfamily/Winged helix DNA-binding domain"/>
    <property type="match status" value="2"/>
</dbReference>
<feature type="region of interest" description="Disordered" evidence="2">
    <location>
        <begin position="165"/>
        <end position="202"/>
    </location>
</feature>
<evidence type="ECO:0000313" key="4">
    <source>
        <dbReference type="EMBL" id="WCO68506.1"/>
    </source>
</evidence>
<name>A0AAE9Y9W3_9ACTN</name>
<feature type="domain" description="THAP4-like heme-binding" evidence="3">
    <location>
        <begin position="207"/>
        <end position="356"/>
    </location>
</feature>
<organism evidence="4 5">
    <name type="scientific">Iamia majanohamensis</name>
    <dbReference type="NCBI Taxonomy" id="467976"/>
    <lineage>
        <taxon>Bacteria</taxon>
        <taxon>Bacillati</taxon>
        <taxon>Actinomycetota</taxon>
        <taxon>Acidimicrobiia</taxon>
        <taxon>Acidimicrobiales</taxon>
        <taxon>Iamiaceae</taxon>
        <taxon>Iamia</taxon>
    </lineage>
</organism>
<dbReference type="InterPro" id="IPR036388">
    <property type="entry name" value="WH-like_DNA-bd_sf"/>
</dbReference>